<evidence type="ECO:0000313" key="2">
    <source>
        <dbReference type="Proteomes" id="UP000502415"/>
    </source>
</evidence>
<dbReference type="KEGG" id="mfy:HH212_06000"/>
<sequence length="145" mass="16508">MQSSIPAHVPFAPFIGKWEGLSKTFDINGNFLESTKVSMAISWVDNETFQQIEHIENLYQVGEVRLVSQITVSGKTAFAETSHLHLQATELTPDTYLFRVKSAASHTTLHNTHQFLSPNRRRVVTHKFKDGDTFVFQVQDFDRIA</sequence>
<dbReference type="Proteomes" id="UP000502415">
    <property type="component" value="Chromosome"/>
</dbReference>
<gene>
    <name evidence="1" type="ORF">HH212_06000</name>
</gene>
<proteinExistence type="predicted"/>
<dbReference type="AlphaFoldDB" id="A0A7Z2VUD1"/>
<dbReference type="RefSeq" id="WP_169434595.1">
    <property type="nucleotide sequence ID" value="NZ_CP051685.1"/>
</dbReference>
<protein>
    <recommendedName>
        <fullName evidence="3">DUF1794 domain-containing protein</fullName>
    </recommendedName>
</protein>
<evidence type="ECO:0008006" key="3">
    <source>
        <dbReference type="Google" id="ProtNLM"/>
    </source>
</evidence>
<dbReference type="EMBL" id="CP051685">
    <property type="protein sequence ID" value="QJD99632.1"/>
    <property type="molecule type" value="Genomic_DNA"/>
</dbReference>
<organism evidence="1 2">
    <name type="scientific">Massilia forsythiae</name>
    <dbReference type="NCBI Taxonomy" id="2728020"/>
    <lineage>
        <taxon>Bacteria</taxon>
        <taxon>Pseudomonadati</taxon>
        <taxon>Pseudomonadota</taxon>
        <taxon>Betaproteobacteria</taxon>
        <taxon>Burkholderiales</taxon>
        <taxon>Oxalobacteraceae</taxon>
        <taxon>Telluria group</taxon>
        <taxon>Massilia</taxon>
    </lineage>
</organism>
<reference evidence="1 2" key="1">
    <citation type="submission" date="2020-04" db="EMBL/GenBank/DDBJ databases">
        <title>Genome sequencing of novel species.</title>
        <authorList>
            <person name="Heo J."/>
            <person name="Kim S.-J."/>
            <person name="Kim J.-S."/>
            <person name="Hong S.-B."/>
            <person name="Kwon S.-W."/>
        </authorList>
    </citation>
    <scope>NUCLEOTIDE SEQUENCE [LARGE SCALE GENOMIC DNA]</scope>
    <source>
        <strain evidence="1 2">GN2-R2</strain>
    </source>
</reference>
<evidence type="ECO:0000313" key="1">
    <source>
        <dbReference type="EMBL" id="QJD99632.1"/>
    </source>
</evidence>
<accession>A0A7Z2VUD1</accession>
<name>A0A7Z2VUD1_9BURK</name>
<keyword evidence="2" id="KW-1185">Reference proteome</keyword>